<evidence type="ECO:0008006" key="3">
    <source>
        <dbReference type="Google" id="ProtNLM"/>
    </source>
</evidence>
<dbReference type="SUPFAM" id="SSF144052">
    <property type="entry name" value="Thermophilic metalloprotease-like"/>
    <property type="match status" value="1"/>
</dbReference>
<gene>
    <name evidence="1" type="ORF">METZ01_LOCUS186029</name>
    <name evidence="2" type="ORF">METZ01_LOCUS501068</name>
</gene>
<evidence type="ECO:0000313" key="1">
    <source>
        <dbReference type="EMBL" id="SVB33175.1"/>
    </source>
</evidence>
<accession>A0A383DV71</accession>
<feature type="non-terminal residue" evidence="2">
    <location>
        <position position="1"/>
    </location>
</feature>
<proteinExistence type="predicted"/>
<organism evidence="2">
    <name type="scientific">marine metagenome</name>
    <dbReference type="NCBI Taxonomy" id="408172"/>
    <lineage>
        <taxon>unclassified sequences</taxon>
        <taxon>metagenomes</taxon>
        <taxon>ecological metagenomes</taxon>
    </lineage>
</organism>
<name>A0A383DV71_9ZZZZ</name>
<sequence>WDMVLIQRPEYGGGEVWFDDELIRKNGQFVPKDLKPLNPSRLK</sequence>
<protein>
    <recommendedName>
        <fullName evidence="3">Aminopeptidase</fullName>
    </recommendedName>
</protein>
<evidence type="ECO:0000313" key="2">
    <source>
        <dbReference type="EMBL" id="SVE48214.1"/>
    </source>
</evidence>
<dbReference type="EMBL" id="UINC01220343">
    <property type="protein sequence ID" value="SVE48214.1"/>
    <property type="molecule type" value="Genomic_DNA"/>
</dbReference>
<dbReference type="AlphaFoldDB" id="A0A383DV71"/>
<reference evidence="2" key="1">
    <citation type="submission" date="2018-05" db="EMBL/GenBank/DDBJ databases">
        <authorList>
            <person name="Lanie J.A."/>
            <person name="Ng W.-L."/>
            <person name="Kazmierczak K.M."/>
            <person name="Andrzejewski T.M."/>
            <person name="Davidsen T.M."/>
            <person name="Wayne K.J."/>
            <person name="Tettelin H."/>
            <person name="Glass J.I."/>
            <person name="Rusch D."/>
            <person name="Podicherti R."/>
            <person name="Tsui H.-C.T."/>
            <person name="Winkler M.E."/>
        </authorList>
    </citation>
    <scope>NUCLEOTIDE SEQUENCE</scope>
</reference>
<dbReference type="EMBL" id="UINC01037539">
    <property type="protein sequence ID" value="SVB33175.1"/>
    <property type="molecule type" value="Genomic_DNA"/>
</dbReference>